<name>A0A7R7DLQ9_9ACTN</name>
<evidence type="ECO:0000313" key="3">
    <source>
        <dbReference type="EMBL" id="BCJ34034.1"/>
    </source>
</evidence>
<protein>
    <submittedName>
        <fullName evidence="3">Universal stress protein</fullName>
    </submittedName>
</protein>
<organism evidence="3 4">
    <name type="scientific">Actinocatenispora thailandica</name>
    <dbReference type="NCBI Taxonomy" id="227318"/>
    <lineage>
        <taxon>Bacteria</taxon>
        <taxon>Bacillati</taxon>
        <taxon>Actinomycetota</taxon>
        <taxon>Actinomycetes</taxon>
        <taxon>Micromonosporales</taxon>
        <taxon>Micromonosporaceae</taxon>
        <taxon>Actinocatenispora</taxon>
    </lineage>
</organism>
<dbReference type="Gene3D" id="3.40.50.620">
    <property type="entry name" value="HUPs"/>
    <property type="match status" value="1"/>
</dbReference>
<dbReference type="SUPFAM" id="SSF52402">
    <property type="entry name" value="Adenine nucleotide alpha hydrolases-like"/>
    <property type="match status" value="1"/>
</dbReference>
<dbReference type="KEGG" id="atl:Athai_15370"/>
<dbReference type="PANTHER" id="PTHR46553:SF3">
    <property type="entry name" value="ADENINE NUCLEOTIDE ALPHA HYDROLASES-LIKE SUPERFAMILY PROTEIN"/>
    <property type="match status" value="1"/>
</dbReference>
<dbReference type="CDD" id="cd00293">
    <property type="entry name" value="USP-like"/>
    <property type="match status" value="1"/>
</dbReference>
<dbReference type="PRINTS" id="PR01438">
    <property type="entry name" value="UNVRSLSTRESS"/>
</dbReference>
<dbReference type="Pfam" id="PF00582">
    <property type="entry name" value="Usp"/>
    <property type="match status" value="1"/>
</dbReference>
<dbReference type="InterPro" id="IPR014729">
    <property type="entry name" value="Rossmann-like_a/b/a_fold"/>
</dbReference>
<dbReference type="PANTHER" id="PTHR46553">
    <property type="entry name" value="ADENINE NUCLEOTIDE ALPHA HYDROLASES-LIKE SUPERFAMILY PROTEIN"/>
    <property type="match status" value="1"/>
</dbReference>
<feature type="domain" description="UspA" evidence="2">
    <location>
        <begin position="14"/>
        <end position="147"/>
    </location>
</feature>
<dbReference type="Proteomes" id="UP000611640">
    <property type="component" value="Chromosome"/>
</dbReference>
<keyword evidence="4" id="KW-1185">Reference proteome</keyword>
<proteinExistence type="inferred from homology"/>
<reference evidence="3 4" key="1">
    <citation type="submission" date="2020-08" db="EMBL/GenBank/DDBJ databases">
        <title>Whole genome shotgun sequence of Actinocatenispora thailandica NBRC 105041.</title>
        <authorList>
            <person name="Komaki H."/>
            <person name="Tamura T."/>
        </authorList>
    </citation>
    <scope>NUCLEOTIDE SEQUENCE [LARGE SCALE GENOMIC DNA]</scope>
    <source>
        <strain evidence="3 4">NBRC 105041</strain>
    </source>
</reference>
<dbReference type="EMBL" id="AP023355">
    <property type="protein sequence ID" value="BCJ34034.1"/>
    <property type="molecule type" value="Genomic_DNA"/>
</dbReference>
<sequence length="151" mass="15575">MSTVMGGAHQHGGRIVVGVDGSASAQQALRWAIRQATVTETPVEAITAWEMPPYHGMAPSLDVDLSGAAREVLDDAIDEAVKETGLSVRIEAHVMNANPATALINAARNADLLVVGSRGKGGFVQALLGSVSQRCAQHAGCPVVIVRAAAD</sequence>
<dbReference type="InterPro" id="IPR006016">
    <property type="entry name" value="UspA"/>
</dbReference>
<dbReference type="AlphaFoldDB" id="A0A7R7DLQ9"/>
<comment type="similarity">
    <text evidence="1">Belongs to the universal stress protein A family.</text>
</comment>
<dbReference type="InterPro" id="IPR006015">
    <property type="entry name" value="Universal_stress_UspA"/>
</dbReference>
<accession>A0A7R7DLQ9</accession>
<gene>
    <name evidence="3" type="ORF">Athai_15370</name>
</gene>
<evidence type="ECO:0000313" key="4">
    <source>
        <dbReference type="Proteomes" id="UP000611640"/>
    </source>
</evidence>
<evidence type="ECO:0000259" key="2">
    <source>
        <dbReference type="Pfam" id="PF00582"/>
    </source>
</evidence>
<dbReference type="RefSeq" id="WP_203960819.1">
    <property type="nucleotide sequence ID" value="NZ_AP023355.1"/>
</dbReference>
<evidence type="ECO:0000256" key="1">
    <source>
        <dbReference type="ARBA" id="ARBA00008791"/>
    </source>
</evidence>